<keyword evidence="3 7" id="KW-0732">Signal</keyword>
<evidence type="ECO:0000256" key="1">
    <source>
        <dbReference type="ARBA" id="ARBA00010296"/>
    </source>
</evidence>
<dbReference type="Proteomes" id="UP001210865">
    <property type="component" value="Chromosome"/>
</dbReference>
<sequence length="45" mass="4463">MVRKIVTLGLVAGMFTLAACNTVAGAGKDVSSVGHATTKAADSNK</sequence>
<organism evidence="8 9">
    <name type="scientific">Sphingomonas abietis</name>
    <dbReference type="NCBI Taxonomy" id="3012344"/>
    <lineage>
        <taxon>Bacteria</taxon>
        <taxon>Pseudomonadati</taxon>
        <taxon>Pseudomonadota</taxon>
        <taxon>Alphaproteobacteria</taxon>
        <taxon>Sphingomonadales</taxon>
        <taxon>Sphingomonadaceae</taxon>
        <taxon>Sphingomonas</taxon>
    </lineage>
</organism>
<keyword evidence="2" id="KW-1003">Cell membrane</keyword>
<dbReference type="RefSeq" id="WP_270076675.1">
    <property type="nucleotide sequence ID" value="NZ_CP115174.1"/>
</dbReference>
<accession>A0ABY7NN64</accession>
<evidence type="ECO:0000256" key="3">
    <source>
        <dbReference type="ARBA" id="ARBA00022729"/>
    </source>
</evidence>
<evidence type="ECO:0000313" key="8">
    <source>
        <dbReference type="EMBL" id="WBO22027.1"/>
    </source>
</evidence>
<dbReference type="EMBL" id="CP115174">
    <property type="protein sequence ID" value="WBO22027.1"/>
    <property type="molecule type" value="Genomic_DNA"/>
</dbReference>
<reference evidence="8 9" key="1">
    <citation type="submission" date="2022-12" db="EMBL/GenBank/DDBJ databases">
        <title>Sphingomonas abieness sp. nov., an endophytic bacterium isolated from Abies koreana.</title>
        <authorList>
            <person name="Jiang L."/>
            <person name="Lee J."/>
        </authorList>
    </citation>
    <scope>NUCLEOTIDE SEQUENCE [LARGE SCALE GENOMIC DNA]</scope>
    <source>
        <strain evidence="9">PAMB 00755</strain>
    </source>
</reference>
<dbReference type="Pfam" id="PF08085">
    <property type="entry name" value="Entericidin"/>
    <property type="match status" value="1"/>
</dbReference>
<evidence type="ECO:0000256" key="4">
    <source>
        <dbReference type="ARBA" id="ARBA00023136"/>
    </source>
</evidence>
<feature type="signal peptide" evidence="7">
    <location>
        <begin position="1"/>
        <end position="19"/>
    </location>
</feature>
<dbReference type="InterPro" id="IPR012556">
    <property type="entry name" value="Entericidin"/>
</dbReference>
<evidence type="ECO:0000313" key="9">
    <source>
        <dbReference type="Proteomes" id="UP001210865"/>
    </source>
</evidence>
<keyword evidence="9" id="KW-1185">Reference proteome</keyword>
<keyword evidence="6 8" id="KW-0449">Lipoprotein</keyword>
<feature type="chain" id="PRO_5045229436" evidence="7">
    <location>
        <begin position="20"/>
        <end position="45"/>
    </location>
</feature>
<name>A0ABY7NN64_9SPHN</name>
<evidence type="ECO:0000256" key="5">
    <source>
        <dbReference type="ARBA" id="ARBA00023139"/>
    </source>
</evidence>
<keyword evidence="4" id="KW-0472">Membrane</keyword>
<gene>
    <name evidence="8" type="ORF">PBT88_17995</name>
</gene>
<evidence type="ECO:0000256" key="6">
    <source>
        <dbReference type="ARBA" id="ARBA00023288"/>
    </source>
</evidence>
<comment type="similarity">
    <text evidence="1">Belongs to the EcnA/EcnB lipoprotein family.</text>
</comment>
<dbReference type="PROSITE" id="PS51257">
    <property type="entry name" value="PROKAR_LIPOPROTEIN"/>
    <property type="match status" value="1"/>
</dbReference>
<keyword evidence="5" id="KW-0564">Palmitate</keyword>
<evidence type="ECO:0000256" key="2">
    <source>
        <dbReference type="ARBA" id="ARBA00022475"/>
    </source>
</evidence>
<evidence type="ECO:0000256" key="7">
    <source>
        <dbReference type="SAM" id="SignalP"/>
    </source>
</evidence>
<protein>
    <submittedName>
        <fullName evidence="8">Entericidin A/B family lipoprotein</fullName>
    </submittedName>
</protein>
<proteinExistence type="inferred from homology"/>